<evidence type="ECO:0000313" key="12">
    <source>
        <dbReference type="EMBL" id="SMB93879.1"/>
    </source>
</evidence>
<keyword evidence="4 9" id="KW-0378">Hydrolase</keyword>
<accession>A0A1W1VKI0</accession>
<dbReference type="InterPro" id="IPR034005">
    <property type="entry name" value="M3A_DCP"/>
</dbReference>
<evidence type="ECO:0000256" key="3">
    <source>
        <dbReference type="ARBA" id="ARBA00022723"/>
    </source>
</evidence>
<dbReference type="PANTHER" id="PTHR43660:SF1">
    <property type="entry name" value="DIPEPTIDYL CARBOXYPEPTIDASE"/>
    <property type="match status" value="1"/>
</dbReference>
<evidence type="ECO:0000256" key="1">
    <source>
        <dbReference type="ARBA" id="ARBA00006040"/>
    </source>
</evidence>
<keyword evidence="5 9" id="KW-0862">Zinc</keyword>
<dbReference type="SUPFAM" id="SSF55486">
    <property type="entry name" value="Metalloproteases ('zincins'), catalytic domain"/>
    <property type="match status" value="1"/>
</dbReference>
<dbReference type="CDD" id="cd06456">
    <property type="entry name" value="M3A_DCP"/>
    <property type="match status" value="1"/>
</dbReference>
<reference evidence="12 13" key="1">
    <citation type="submission" date="2017-04" db="EMBL/GenBank/DDBJ databases">
        <authorList>
            <person name="Afonso C.L."/>
            <person name="Miller P.J."/>
            <person name="Scott M.A."/>
            <person name="Spackman E."/>
            <person name="Goraichik I."/>
            <person name="Dimitrov K.M."/>
            <person name="Suarez D.L."/>
            <person name="Swayne D.E."/>
        </authorList>
    </citation>
    <scope>NUCLEOTIDE SEQUENCE [LARGE SCALE GENOMIC DNA]</scope>
    <source>
        <strain evidence="12 13">KR-140</strain>
    </source>
</reference>
<dbReference type="GO" id="GO:0006508">
    <property type="term" value="P:proteolysis"/>
    <property type="evidence" value="ECO:0007669"/>
    <property type="project" value="UniProtKB-KW"/>
</dbReference>
<sequence length="686" mass="77440">MTQVPAAPILGANPLLNVGFRIPFDRIRPEHAEPAVDTLLAATAERLERLAGAGERDFTGFMADLDTLTEQLDTVRTIVSHLDAVVTSPEWQAAKRAILPKLTEFYTRLSLHPGLWTALKAFSETQAARGLDPVQARHLRLTLDEFRREGADLPEAEKARLLEVSTRLAEITNDFSKNVLDATAAYELYAPTERLAGVPQRVLDATRRDAQERGREGHRLTLHLPTLDPLLTYADDRELRRELWLAQDALGMQEGRDNRPLVAEILRLRRERARLLGFRDFADYVLEDRMAGGGERALAFERDLEARIRPFYDRENAELEAFYREQAGGDAPPPEAWDVAYWAEKQRQAKYSFDEEALRPYFALENVLTGMFEITRRVFGVTVREALAPGWHPEVKYYDVLDEEEKHVASFYTDWFPRDTKRAGAWMNGLITGGPRENGAEPHLGLMCGNMTPPSGNTPALLSLREVETVFHEFGHLLHHALSKVEVRSLSGTRVAWDFVELPSQIMENWVTEREALDLFARHWQTGERLPDELFDRLIAARNYRAANTAMRQLSFGTVDLELHIHFDPDASGADPIAFARDVMVRFYPAPLPENYARVAQFGHLFSGPVGYAAGYYSYKWAEVLDADAFSRFAAEGLFNRETGRAFVDAILSKGNSADAAQLYRNFMGRDPDAGALLRRSGLVLA</sequence>
<dbReference type="InterPro" id="IPR045666">
    <property type="entry name" value="OpdA_N"/>
</dbReference>
<dbReference type="GO" id="GO:0005829">
    <property type="term" value="C:cytosol"/>
    <property type="evidence" value="ECO:0007669"/>
    <property type="project" value="UniProtKB-ARBA"/>
</dbReference>
<protein>
    <recommendedName>
        <fullName evidence="8">oligopeptidase A</fullName>
        <ecNumber evidence="8">3.4.24.70</ecNumber>
    </recommendedName>
</protein>
<dbReference type="FunFam" id="3.40.390.10:FF:000009">
    <property type="entry name" value="Oligopeptidase A"/>
    <property type="match status" value="1"/>
</dbReference>
<evidence type="ECO:0000259" key="10">
    <source>
        <dbReference type="Pfam" id="PF01432"/>
    </source>
</evidence>
<dbReference type="GO" id="GO:0046872">
    <property type="term" value="F:metal ion binding"/>
    <property type="evidence" value="ECO:0007669"/>
    <property type="project" value="UniProtKB-UniRule"/>
</dbReference>
<dbReference type="OrthoDB" id="9773538at2"/>
<dbReference type="Pfam" id="PF19310">
    <property type="entry name" value="TOP_N"/>
    <property type="match status" value="1"/>
</dbReference>
<feature type="domain" description="Oligopeptidase A N-terminal" evidence="11">
    <location>
        <begin position="37"/>
        <end position="156"/>
    </location>
</feature>
<dbReference type="InterPro" id="IPR024077">
    <property type="entry name" value="Neurolysin/TOP_dom2"/>
</dbReference>
<evidence type="ECO:0000256" key="4">
    <source>
        <dbReference type="ARBA" id="ARBA00022801"/>
    </source>
</evidence>
<evidence type="ECO:0000256" key="6">
    <source>
        <dbReference type="ARBA" id="ARBA00023049"/>
    </source>
</evidence>
<dbReference type="GO" id="GO:0004222">
    <property type="term" value="F:metalloendopeptidase activity"/>
    <property type="evidence" value="ECO:0007669"/>
    <property type="project" value="UniProtKB-EC"/>
</dbReference>
<proteinExistence type="inferred from homology"/>
<evidence type="ECO:0000256" key="9">
    <source>
        <dbReference type="RuleBase" id="RU003435"/>
    </source>
</evidence>
<comment type="catalytic activity">
    <reaction evidence="7">
        <text>Hydrolysis of oligopeptides, with broad specificity. Gly or Ala commonly occur as P1 or P1' residues, but more distant residues are also important, as is shown by the fact that Z-Gly-Pro-Gly-|-Gly-Pro-Ala is cleaved, but not Z-(Gly)(5).</text>
        <dbReference type="EC" id="3.4.24.70"/>
    </reaction>
</comment>
<dbReference type="Gene3D" id="1.10.1370.10">
    <property type="entry name" value="Neurolysin, domain 3"/>
    <property type="match status" value="1"/>
</dbReference>
<comment type="similarity">
    <text evidence="1 9">Belongs to the peptidase M3 family.</text>
</comment>
<dbReference type="Pfam" id="PF01432">
    <property type="entry name" value="Peptidase_M3"/>
    <property type="match status" value="1"/>
</dbReference>
<name>A0A1W1VKI0_9DEIO</name>
<evidence type="ECO:0000259" key="11">
    <source>
        <dbReference type="Pfam" id="PF19310"/>
    </source>
</evidence>
<dbReference type="Gene3D" id="3.40.390.10">
    <property type="entry name" value="Collagenase (Catalytic Domain)"/>
    <property type="match status" value="1"/>
</dbReference>
<keyword evidence="6 9" id="KW-0482">Metalloprotease</keyword>
<dbReference type="Proteomes" id="UP000192582">
    <property type="component" value="Unassembled WGS sequence"/>
</dbReference>
<dbReference type="InterPro" id="IPR001567">
    <property type="entry name" value="Pept_M3A_M3B_dom"/>
</dbReference>
<evidence type="ECO:0000313" key="13">
    <source>
        <dbReference type="Proteomes" id="UP000192582"/>
    </source>
</evidence>
<dbReference type="EC" id="3.4.24.70" evidence="8"/>
<evidence type="ECO:0000256" key="5">
    <source>
        <dbReference type="ARBA" id="ARBA00022833"/>
    </source>
</evidence>
<keyword evidence="2 9" id="KW-0645">Protease</keyword>
<dbReference type="RefSeq" id="WP_084049478.1">
    <property type="nucleotide sequence ID" value="NZ_FWWU01000009.1"/>
</dbReference>
<keyword evidence="13" id="KW-1185">Reference proteome</keyword>
<evidence type="ECO:0000256" key="7">
    <source>
        <dbReference type="ARBA" id="ARBA00024603"/>
    </source>
</evidence>
<dbReference type="PANTHER" id="PTHR43660">
    <property type="entry name" value="DIPEPTIDYL CARBOXYPEPTIDASE"/>
    <property type="match status" value="1"/>
</dbReference>
<keyword evidence="3 9" id="KW-0479">Metal-binding</keyword>
<dbReference type="InterPro" id="IPR045090">
    <property type="entry name" value="Pept_M3A_M3B"/>
</dbReference>
<comment type="cofactor">
    <cofactor evidence="9">
        <name>Zn(2+)</name>
        <dbReference type="ChEBI" id="CHEBI:29105"/>
    </cofactor>
    <text evidence="9">Binds 1 zinc ion.</text>
</comment>
<evidence type="ECO:0000256" key="2">
    <source>
        <dbReference type="ARBA" id="ARBA00022670"/>
    </source>
</evidence>
<feature type="domain" description="Peptidase M3A/M3B catalytic" evidence="10">
    <location>
        <begin position="230"/>
        <end position="682"/>
    </location>
</feature>
<dbReference type="STRING" id="695939.SAMN00790413_02154"/>
<dbReference type="EMBL" id="FWWU01000009">
    <property type="protein sequence ID" value="SMB93879.1"/>
    <property type="molecule type" value="Genomic_DNA"/>
</dbReference>
<gene>
    <name evidence="12" type="ORF">SAMN00790413_02154</name>
</gene>
<dbReference type="AlphaFoldDB" id="A0A1W1VKI0"/>
<evidence type="ECO:0000256" key="8">
    <source>
        <dbReference type="ARBA" id="ARBA00026100"/>
    </source>
</evidence>
<dbReference type="InterPro" id="IPR024079">
    <property type="entry name" value="MetalloPept_cat_dom_sf"/>
</dbReference>
<organism evidence="12 13">
    <name type="scientific">Deinococcus hopiensis KR-140</name>
    <dbReference type="NCBI Taxonomy" id="695939"/>
    <lineage>
        <taxon>Bacteria</taxon>
        <taxon>Thermotogati</taxon>
        <taxon>Deinococcota</taxon>
        <taxon>Deinococci</taxon>
        <taxon>Deinococcales</taxon>
        <taxon>Deinococcaceae</taxon>
        <taxon>Deinococcus</taxon>
    </lineage>
</organism>